<reference evidence="1" key="1">
    <citation type="journal article" date="2015" name="Nature">
        <title>Complex archaea that bridge the gap between prokaryotes and eukaryotes.</title>
        <authorList>
            <person name="Spang A."/>
            <person name="Saw J.H."/>
            <person name="Jorgensen S.L."/>
            <person name="Zaremba-Niedzwiedzka K."/>
            <person name="Martijn J."/>
            <person name="Lind A.E."/>
            <person name="van Eijk R."/>
            <person name="Schleper C."/>
            <person name="Guy L."/>
            <person name="Ettema T.J."/>
        </authorList>
    </citation>
    <scope>NUCLEOTIDE SEQUENCE</scope>
</reference>
<evidence type="ECO:0000313" key="1">
    <source>
        <dbReference type="EMBL" id="KKN31308.1"/>
    </source>
</evidence>
<proteinExistence type="predicted"/>
<gene>
    <name evidence="1" type="ORF">LCGC14_0825130</name>
</gene>
<organism evidence="1">
    <name type="scientific">marine sediment metagenome</name>
    <dbReference type="NCBI Taxonomy" id="412755"/>
    <lineage>
        <taxon>unclassified sequences</taxon>
        <taxon>metagenomes</taxon>
        <taxon>ecological metagenomes</taxon>
    </lineage>
</organism>
<name>A0A0F9SQ75_9ZZZZ</name>
<comment type="caution">
    <text evidence="1">The sequence shown here is derived from an EMBL/GenBank/DDBJ whole genome shotgun (WGS) entry which is preliminary data.</text>
</comment>
<dbReference type="AlphaFoldDB" id="A0A0F9SQ75"/>
<feature type="non-terminal residue" evidence="1">
    <location>
        <position position="1"/>
    </location>
</feature>
<sequence>VGNKVYDGEKEAVMVILEDQDEASL</sequence>
<dbReference type="EMBL" id="LAZR01002339">
    <property type="protein sequence ID" value="KKN31308.1"/>
    <property type="molecule type" value="Genomic_DNA"/>
</dbReference>
<accession>A0A0F9SQ75</accession>
<protein>
    <submittedName>
        <fullName evidence="1">Uncharacterized protein</fullName>
    </submittedName>
</protein>